<organism evidence="2 3">
    <name type="scientific">Gigaspora rosea</name>
    <dbReference type="NCBI Taxonomy" id="44941"/>
    <lineage>
        <taxon>Eukaryota</taxon>
        <taxon>Fungi</taxon>
        <taxon>Fungi incertae sedis</taxon>
        <taxon>Mucoromycota</taxon>
        <taxon>Glomeromycotina</taxon>
        <taxon>Glomeromycetes</taxon>
        <taxon>Diversisporales</taxon>
        <taxon>Gigasporaceae</taxon>
        <taxon>Gigaspora</taxon>
    </lineage>
</organism>
<gene>
    <name evidence="2" type="ORF">C2G38_2166767</name>
</gene>
<evidence type="ECO:0000256" key="1">
    <source>
        <dbReference type="SAM" id="Phobius"/>
    </source>
</evidence>
<feature type="transmembrane region" description="Helical" evidence="1">
    <location>
        <begin position="270"/>
        <end position="296"/>
    </location>
</feature>
<name>A0A397VRE7_9GLOM</name>
<dbReference type="Proteomes" id="UP000266673">
    <property type="component" value="Unassembled WGS sequence"/>
</dbReference>
<evidence type="ECO:0000313" key="3">
    <source>
        <dbReference type="Proteomes" id="UP000266673"/>
    </source>
</evidence>
<dbReference type="AlphaFoldDB" id="A0A397VRE7"/>
<reference evidence="2 3" key="1">
    <citation type="submission" date="2018-06" db="EMBL/GenBank/DDBJ databases">
        <title>Comparative genomics reveals the genomic features of Rhizophagus irregularis, R. cerebriforme, R. diaphanum and Gigaspora rosea, and their symbiotic lifestyle signature.</title>
        <authorList>
            <person name="Morin E."/>
            <person name="San Clemente H."/>
            <person name="Chen E.C.H."/>
            <person name="De La Providencia I."/>
            <person name="Hainaut M."/>
            <person name="Kuo A."/>
            <person name="Kohler A."/>
            <person name="Murat C."/>
            <person name="Tang N."/>
            <person name="Roy S."/>
            <person name="Loubradou J."/>
            <person name="Henrissat B."/>
            <person name="Grigoriev I.V."/>
            <person name="Corradi N."/>
            <person name="Roux C."/>
            <person name="Martin F.M."/>
        </authorList>
    </citation>
    <scope>NUCLEOTIDE SEQUENCE [LARGE SCALE GENOMIC DNA]</scope>
    <source>
        <strain evidence="2 3">DAOM 194757</strain>
    </source>
</reference>
<proteinExistence type="predicted"/>
<keyword evidence="1" id="KW-0472">Membrane</keyword>
<accession>A0A397VRE7</accession>
<comment type="caution">
    <text evidence="2">The sequence shown here is derived from an EMBL/GenBank/DDBJ whole genome shotgun (WGS) entry which is preliminary data.</text>
</comment>
<keyword evidence="1" id="KW-1133">Transmembrane helix</keyword>
<dbReference type="EMBL" id="QKWP01000187">
    <property type="protein sequence ID" value="RIB25125.1"/>
    <property type="molecule type" value="Genomic_DNA"/>
</dbReference>
<keyword evidence="1" id="KW-0812">Transmembrane</keyword>
<keyword evidence="3" id="KW-1185">Reference proteome</keyword>
<feature type="transmembrane region" description="Helical" evidence="1">
    <location>
        <begin position="159"/>
        <end position="181"/>
    </location>
</feature>
<evidence type="ECO:0000313" key="2">
    <source>
        <dbReference type="EMBL" id="RIB25125.1"/>
    </source>
</evidence>
<sequence length="375" mass="43292">MDERRLRFRMANESSANATNGSKPNIDLQKIQKIQKRKFNIMKLKEEWEVVERRAMLIYIEVEHLADTTFRIITSSAAGTGAILTLLNVIYERLKSNGDTIKELIKAAKVCDSDQKFVPLLIDIPDQLLTDDLDKDCQNYFKFLVRINELIKEEKKFNAIFIVLASFYIILTSVISILINIEIIPHICKYDDLILAIINRYYSEKINGHKEIKKINLEKVDSERKIRFFGTKEEIKYVYSKGLKAITGVKIIYDNPDNPDNSRSNYKSPLVIFIIIISYLYILILEIFFILALFLISNVSIALENNNEPSSKVSEAFENKLIINDNLGLIEKYITPAFISMNVDTKYQIMIESIEITKDQKDKLSSILCGIYETV</sequence>
<protein>
    <submittedName>
        <fullName evidence="2">Uncharacterized protein</fullName>
    </submittedName>
</protein>